<reference evidence="2 3" key="1">
    <citation type="submission" date="2020-05" db="EMBL/GenBank/DDBJ databases">
        <title>Complete genome sequencing of Campylobacter and Arcobacter type strains.</title>
        <authorList>
            <person name="Miller W.G."/>
            <person name="Yee E."/>
        </authorList>
    </citation>
    <scope>NUCLEOTIDE SEQUENCE [LARGE SCALE GENOMIC DNA]</scope>
    <source>
        <strain evidence="2 3">LMG 26156</strain>
    </source>
</reference>
<name>A0AAE7E5B5_9BACT</name>
<proteinExistence type="predicted"/>
<dbReference type="KEGG" id="avp:AVENP_2823"/>
<evidence type="ECO:0008006" key="4">
    <source>
        <dbReference type="Google" id="ProtNLM"/>
    </source>
</evidence>
<dbReference type="Proteomes" id="UP000503482">
    <property type="component" value="Chromosome"/>
</dbReference>
<organism evidence="2 3">
    <name type="scientific">Arcobacter venerupis</name>
    <dbReference type="NCBI Taxonomy" id="1054033"/>
    <lineage>
        <taxon>Bacteria</taxon>
        <taxon>Pseudomonadati</taxon>
        <taxon>Campylobacterota</taxon>
        <taxon>Epsilonproteobacteria</taxon>
        <taxon>Campylobacterales</taxon>
        <taxon>Arcobacteraceae</taxon>
        <taxon>Arcobacter</taxon>
    </lineage>
</organism>
<sequence>MSIKENVDYVKSELTSEEKFLENFVKGERFFKKYKTLIIAFIVIIVIGIIAFFIKNNIAESNKIEANIAFNKVLENSKDSKALEVLKDKNPQLYNVALFLQAQDEGKAIDINVPMLKELAKYQTALTNNDIAQLDNLSMQNDFLLKEFAIFNKALLLTNEGKFNEAKTTLALIPQTSKAFELAKLLNHYLLTK</sequence>
<evidence type="ECO:0000313" key="3">
    <source>
        <dbReference type="Proteomes" id="UP000503482"/>
    </source>
</evidence>
<keyword evidence="1" id="KW-0472">Membrane</keyword>
<keyword evidence="1" id="KW-1133">Transmembrane helix</keyword>
<accession>A0AAE7E5B5</accession>
<feature type="transmembrane region" description="Helical" evidence="1">
    <location>
        <begin position="36"/>
        <end position="54"/>
    </location>
</feature>
<evidence type="ECO:0000256" key="1">
    <source>
        <dbReference type="SAM" id="Phobius"/>
    </source>
</evidence>
<dbReference type="RefSeq" id="WP_128360027.1">
    <property type="nucleotide sequence ID" value="NZ_CP053840.1"/>
</dbReference>
<keyword evidence="3" id="KW-1185">Reference proteome</keyword>
<evidence type="ECO:0000313" key="2">
    <source>
        <dbReference type="EMBL" id="QKF68304.1"/>
    </source>
</evidence>
<dbReference type="EMBL" id="CP053840">
    <property type="protein sequence ID" value="QKF68304.1"/>
    <property type="molecule type" value="Genomic_DNA"/>
</dbReference>
<keyword evidence="1" id="KW-0812">Transmembrane</keyword>
<protein>
    <recommendedName>
        <fullName evidence="4">Tetratricopeptide repeat-like domain-containing protein</fullName>
    </recommendedName>
</protein>
<dbReference type="AlphaFoldDB" id="A0AAE7E5B5"/>
<gene>
    <name evidence="2" type="ORF">AVENP_2823</name>
</gene>